<keyword evidence="3" id="KW-1185">Reference proteome</keyword>
<accession>A0ABQ9GK84</accession>
<sequence>MTCRLDSTDLCAPEPQMCVHWLLLQRVASVIPHLKTNKRFTSSLVYAEPTLVLYSNRTTLVASPDPPQLKTCGILMTTPSRFHPYRKIGILEVIRDGASCTGKRDWGRMGRNRPRSFVRDPSQHSPGVISEKKHGKPKSGWPDRESDASSVSYHCATSLANPTQKVLHQASRSKGEEENHQKIRATTTQVIKSSRVGISISSEINLIAASVGNLRLPTHLAAPLPGTMRSPPPLLPCHLKSRECRQWRDLLASQTSSRLPKFSIRLATTQECSGGTGWRLSPTRRITRVGEDSRWRPKALYILPQPSGRQYLMEAVWRVCALQVECGRRLEIAGRRRVRCSWRDLAHLSRVRTRPITDHSGRVMDRSSAAGVCGSTSFCTPLHPLKTFPRNPPLISQHPPRIREPLCGQRRHIHRHIYIPSLTLRHILQAITHQLRKTYRASPSEEEARGTCARERGNEEIHTSGRSKATGLRRQPAHTLEELQANIITAIDAIPQHVLAPCLTQLLVSSAHLPRGQWRPLPAPTLGILLSQWTSTDDLTSPGTTRCPPPPPRTILQRFAGDSEAIRVYVSEAVAELSYVLSSILAGCPCVGNLNWDFDWNFIANQTRIQLNPSVAFSKWFSEPRGKPGSIPSRVAAGYSHVPDDAAGQRIFSGISRLTPSLHSRTASYSSHFPLIGYQDSVLRGAKISQLHSRMSRNNDTSHMHICFGGCIFLTTDFLINLCCDWGRSGSAARAFASHEGEPGIVPDDTTGRRVFSGSPALSALPFRRCSTLILLRRLQDADVKSYPNIPIVAEQRRSKHRIRCAEFRRPALLNGGLFRRAL</sequence>
<proteinExistence type="predicted"/>
<organism evidence="2 3">
    <name type="scientific">Dryococelus australis</name>
    <dbReference type="NCBI Taxonomy" id="614101"/>
    <lineage>
        <taxon>Eukaryota</taxon>
        <taxon>Metazoa</taxon>
        <taxon>Ecdysozoa</taxon>
        <taxon>Arthropoda</taxon>
        <taxon>Hexapoda</taxon>
        <taxon>Insecta</taxon>
        <taxon>Pterygota</taxon>
        <taxon>Neoptera</taxon>
        <taxon>Polyneoptera</taxon>
        <taxon>Phasmatodea</taxon>
        <taxon>Verophasmatodea</taxon>
        <taxon>Anareolatae</taxon>
        <taxon>Phasmatidae</taxon>
        <taxon>Eurycanthinae</taxon>
        <taxon>Dryococelus</taxon>
    </lineage>
</organism>
<evidence type="ECO:0000313" key="3">
    <source>
        <dbReference type="Proteomes" id="UP001159363"/>
    </source>
</evidence>
<feature type="compositionally biased region" description="Basic and acidic residues" evidence="1">
    <location>
        <begin position="446"/>
        <end position="463"/>
    </location>
</feature>
<dbReference type="EMBL" id="JARBHB010000011">
    <property type="protein sequence ID" value="KAJ8872441.1"/>
    <property type="molecule type" value="Genomic_DNA"/>
</dbReference>
<feature type="region of interest" description="Disordered" evidence="1">
    <location>
        <begin position="105"/>
        <end position="148"/>
    </location>
</feature>
<protein>
    <submittedName>
        <fullName evidence="2">Uncharacterized protein</fullName>
    </submittedName>
</protein>
<reference evidence="2 3" key="1">
    <citation type="submission" date="2023-02" db="EMBL/GenBank/DDBJ databases">
        <title>LHISI_Scaffold_Assembly.</title>
        <authorList>
            <person name="Stuart O.P."/>
            <person name="Cleave R."/>
            <person name="Magrath M.J.L."/>
            <person name="Mikheyev A.S."/>
        </authorList>
    </citation>
    <scope>NUCLEOTIDE SEQUENCE [LARGE SCALE GENOMIC DNA]</scope>
    <source>
        <strain evidence="2">Daus_M_001</strain>
        <tissue evidence="2">Leg muscle</tissue>
    </source>
</reference>
<evidence type="ECO:0000313" key="2">
    <source>
        <dbReference type="EMBL" id="KAJ8872441.1"/>
    </source>
</evidence>
<gene>
    <name evidence="2" type="ORF">PR048_026045</name>
</gene>
<evidence type="ECO:0000256" key="1">
    <source>
        <dbReference type="SAM" id="MobiDB-lite"/>
    </source>
</evidence>
<dbReference type="Proteomes" id="UP001159363">
    <property type="component" value="Chromosome 10"/>
</dbReference>
<comment type="caution">
    <text evidence="2">The sequence shown here is derived from an EMBL/GenBank/DDBJ whole genome shotgun (WGS) entry which is preliminary data.</text>
</comment>
<name>A0ABQ9GK84_9NEOP</name>
<feature type="region of interest" description="Disordered" evidence="1">
    <location>
        <begin position="439"/>
        <end position="475"/>
    </location>
</feature>